<dbReference type="InterPro" id="IPR002885">
    <property type="entry name" value="PPR_rpt"/>
</dbReference>
<dbReference type="EnsemblPlants" id="KRH01078">
    <property type="protein sequence ID" value="KRH01078"/>
    <property type="gene ID" value="GLYMA_18G252500"/>
</dbReference>
<reference evidence="5" key="2">
    <citation type="submission" date="2018-02" db="UniProtKB">
        <authorList>
            <consortium name="EnsemblPlants"/>
        </authorList>
    </citation>
    <scope>IDENTIFICATION</scope>
    <source>
        <strain evidence="5">Williams 82</strain>
    </source>
</reference>
<dbReference type="GO" id="GO:0006397">
    <property type="term" value="P:mRNA processing"/>
    <property type="evidence" value="ECO:0000318"/>
    <property type="project" value="GO_Central"/>
</dbReference>
<dbReference type="PANTHER" id="PTHR46128">
    <property type="entry name" value="MITOCHONDRIAL GROUP I INTRON SPLICING FACTOR CCM1"/>
    <property type="match status" value="1"/>
</dbReference>
<feature type="repeat" description="PPR" evidence="3">
    <location>
        <begin position="381"/>
        <end position="415"/>
    </location>
</feature>
<gene>
    <name evidence="4" type="ORF">GLYMA_18G252500</name>
</gene>
<reference evidence="4 5" key="1">
    <citation type="journal article" date="2010" name="Nature">
        <title>Genome sequence of the palaeopolyploid soybean.</title>
        <authorList>
            <person name="Schmutz J."/>
            <person name="Cannon S.B."/>
            <person name="Schlueter J."/>
            <person name="Ma J."/>
            <person name="Mitros T."/>
            <person name="Nelson W."/>
            <person name="Hyten D.L."/>
            <person name="Song Q."/>
            <person name="Thelen J.J."/>
            <person name="Cheng J."/>
            <person name="Xu D."/>
            <person name="Hellsten U."/>
            <person name="May G.D."/>
            <person name="Yu Y."/>
            <person name="Sakurai T."/>
            <person name="Umezawa T."/>
            <person name="Bhattacharyya M.K."/>
            <person name="Sandhu D."/>
            <person name="Valliyodan B."/>
            <person name="Lindquist E."/>
            <person name="Peto M."/>
            <person name="Grant D."/>
            <person name="Shu S."/>
            <person name="Goodstein D."/>
            <person name="Barry K."/>
            <person name="Futrell-Griggs M."/>
            <person name="Abernathy B."/>
            <person name="Du J."/>
            <person name="Tian Z."/>
            <person name="Zhu L."/>
            <person name="Gill N."/>
            <person name="Joshi T."/>
            <person name="Libault M."/>
            <person name="Sethuraman A."/>
            <person name="Zhang X.-C."/>
            <person name="Shinozaki K."/>
            <person name="Nguyen H.T."/>
            <person name="Wing R.A."/>
            <person name="Cregan P."/>
            <person name="Specht J."/>
            <person name="Grimwood J."/>
            <person name="Rokhsar D."/>
            <person name="Stacey G."/>
            <person name="Shoemaker R.C."/>
            <person name="Jackson S.A."/>
        </authorList>
    </citation>
    <scope>NUCLEOTIDE SEQUENCE</scope>
    <source>
        <strain evidence="5">cv. Williams 82</strain>
        <tissue evidence="4">Callus</tissue>
    </source>
</reference>
<evidence type="ECO:0000313" key="6">
    <source>
        <dbReference type="Proteomes" id="UP000008827"/>
    </source>
</evidence>
<dbReference type="Gene3D" id="1.25.40.10">
    <property type="entry name" value="Tetratricopeptide repeat domain"/>
    <property type="match status" value="3"/>
</dbReference>
<accession>A0A0R0F4N2</accession>
<dbReference type="PaxDb" id="3847-GLYMA18G48750.1"/>
<feature type="repeat" description="PPR" evidence="3">
    <location>
        <begin position="341"/>
        <end position="380"/>
    </location>
</feature>
<dbReference type="InParanoid" id="A0A0R0F4N2"/>
<evidence type="ECO:0000256" key="3">
    <source>
        <dbReference type="PROSITE-ProRule" id="PRU00708"/>
    </source>
</evidence>
<dbReference type="PROSITE" id="PS51375">
    <property type="entry name" value="PPR"/>
    <property type="match status" value="6"/>
</dbReference>
<dbReference type="SMR" id="A0A0R0F4N2"/>
<dbReference type="EMBL" id="CM000851">
    <property type="protein sequence ID" value="KRH01078.2"/>
    <property type="molecule type" value="Genomic_DNA"/>
</dbReference>
<dbReference type="Pfam" id="PF13041">
    <property type="entry name" value="PPR_2"/>
    <property type="match status" value="3"/>
</dbReference>
<dbReference type="GO" id="GO:0003729">
    <property type="term" value="F:mRNA binding"/>
    <property type="evidence" value="ECO:0000318"/>
    <property type="project" value="GO_Central"/>
</dbReference>
<sequence>MLSYVILITHASPHKFTSLFILRTKTITHTTSSSSSCVQFTVTRVCSLDSYHHDHHHNHTRFFPPTPHLDVDLNSLTHDHVVTVVASLASDAGSMIVTEMGLVEYAENLFGEMCARGVQSNCVSYRSWLLVIVKWVMFWRRIGGWYFRRFCEMGLGPNLINFTCMIEGLCKRGSMKQAFEMLEEMVGRGWKPNVYTHTALIDGLCKKRWTDKAFRLFLMLVRSENHKPNVLMYTAMISGYCRDEKMNRAEMLLSRMKEQGLVPNTNTYTTLVDGHCKAGNFERVYELMNEEGSSPNVCTYNAIVDGLCNKRLTRCLRVGLVEIKQALVLFNKMVKSGIQPDFHSYTTLIAVFCREKRMKESNLSFAFKFFHRMSDHGCAPDSITYGALISGLCKQSKLDEAGRLHDAMIEKGLTPCEVTQVTLAYEYCKIDDGCPAMVVLERLEKKPWVWTVNINTLVRKLCSERKVGMAAPFFHKLLDMDPNVNHVTIAAFMIGCYESYKYALISDLSARIYKENH</sequence>
<evidence type="ECO:0000256" key="1">
    <source>
        <dbReference type="ARBA" id="ARBA00007626"/>
    </source>
</evidence>
<proteinExistence type="inferred from homology"/>
<evidence type="ECO:0000256" key="2">
    <source>
        <dbReference type="ARBA" id="ARBA00022737"/>
    </source>
</evidence>
<feature type="repeat" description="PPR" evidence="3">
    <location>
        <begin position="158"/>
        <end position="192"/>
    </location>
</feature>
<protein>
    <recommendedName>
        <fullName evidence="7">Pentacotripeptide-repeat region of PRORP domain-containing protein</fullName>
    </recommendedName>
</protein>
<dbReference type="OMA" id="ITHASPH"/>
<name>A0A0R0F4N2_SOYBN</name>
<dbReference type="GO" id="GO:0005737">
    <property type="term" value="C:cytoplasm"/>
    <property type="evidence" value="ECO:0000318"/>
    <property type="project" value="GO_Central"/>
</dbReference>
<dbReference type="AlphaFoldDB" id="A0A0R0F4N2"/>
<comment type="similarity">
    <text evidence="1">Belongs to the PPR family. P subfamily.</text>
</comment>
<feature type="repeat" description="PPR" evidence="3">
    <location>
        <begin position="229"/>
        <end position="263"/>
    </location>
</feature>
<dbReference type="Pfam" id="PF12854">
    <property type="entry name" value="PPR_1"/>
    <property type="match status" value="1"/>
</dbReference>
<evidence type="ECO:0008006" key="7">
    <source>
        <dbReference type="Google" id="ProtNLM"/>
    </source>
</evidence>
<dbReference type="NCBIfam" id="TIGR00756">
    <property type="entry name" value="PPR"/>
    <property type="match status" value="6"/>
</dbReference>
<dbReference type="InterPro" id="IPR050872">
    <property type="entry name" value="PPR_P_subfamily"/>
</dbReference>
<feature type="repeat" description="PPR" evidence="3">
    <location>
        <begin position="193"/>
        <end position="228"/>
    </location>
</feature>
<dbReference type="Gramene" id="KRH01078">
    <property type="protein sequence ID" value="KRH01078"/>
    <property type="gene ID" value="GLYMA_18G252500"/>
</dbReference>
<reference evidence="4" key="3">
    <citation type="submission" date="2018-07" db="EMBL/GenBank/DDBJ databases">
        <title>WGS assembly of Glycine max.</title>
        <authorList>
            <person name="Schmutz J."/>
            <person name="Cannon S."/>
            <person name="Schlueter J."/>
            <person name="Ma J."/>
            <person name="Mitros T."/>
            <person name="Nelson W."/>
            <person name="Hyten D."/>
            <person name="Song Q."/>
            <person name="Thelen J."/>
            <person name="Cheng J."/>
            <person name="Xu D."/>
            <person name="Hellsten U."/>
            <person name="May G."/>
            <person name="Yu Y."/>
            <person name="Sakurai T."/>
            <person name="Umezawa T."/>
            <person name="Bhattacharyya M."/>
            <person name="Sandhu D."/>
            <person name="Valliyodan B."/>
            <person name="Lindquist E."/>
            <person name="Peto M."/>
            <person name="Grant D."/>
            <person name="Shu S."/>
            <person name="Goodstein D."/>
            <person name="Barry K."/>
            <person name="Futrell-Griggs M."/>
            <person name="Abernathy B."/>
            <person name="Du J."/>
            <person name="Tian Z."/>
            <person name="Zhu L."/>
            <person name="Gill N."/>
            <person name="Joshi T."/>
            <person name="Libault M."/>
            <person name="Sethuraman A."/>
            <person name="Zhang X."/>
            <person name="Shinozaki K."/>
            <person name="Nguyen H."/>
            <person name="Wing R."/>
            <person name="Cregan P."/>
            <person name="Specht J."/>
            <person name="Grimwood J."/>
            <person name="Rokhsar D."/>
            <person name="Stacey G."/>
            <person name="Shoemaker R."/>
            <person name="Jackson S."/>
        </authorList>
    </citation>
    <scope>NUCLEOTIDE SEQUENCE</scope>
    <source>
        <tissue evidence="4">Callus</tissue>
    </source>
</reference>
<dbReference type="Proteomes" id="UP000008827">
    <property type="component" value="Chromosome 18"/>
</dbReference>
<organism evidence="4">
    <name type="scientific">Glycine max</name>
    <name type="common">Soybean</name>
    <name type="synonym">Glycine hispida</name>
    <dbReference type="NCBI Taxonomy" id="3847"/>
    <lineage>
        <taxon>Eukaryota</taxon>
        <taxon>Viridiplantae</taxon>
        <taxon>Streptophyta</taxon>
        <taxon>Embryophyta</taxon>
        <taxon>Tracheophyta</taxon>
        <taxon>Spermatophyta</taxon>
        <taxon>Magnoliopsida</taxon>
        <taxon>eudicotyledons</taxon>
        <taxon>Gunneridae</taxon>
        <taxon>Pentapetalae</taxon>
        <taxon>rosids</taxon>
        <taxon>fabids</taxon>
        <taxon>Fabales</taxon>
        <taxon>Fabaceae</taxon>
        <taxon>Papilionoideae</taxon>
        <taxon>50 kb inversion clade</taxon>
        <taxon>NPAAA clade</taxon>
        <taxon>indigoferoid/millettioid clade</taxon>
        <taxon>Phaseoleae</taxon>
        <taxon>Glycine</taxon>
        <taxon>Glycine subgen. Soja</taxon>
    </lineage>
</organism>
<feature type="repeat" description="PPR" evidence="3">
    <location>
        <begin position="264"/>
        <end position="294"/>
    </location>
</feature>
<keyword evidence="2" id="KW-0677">Repeat</keyword>
<accession>A0A2K7FZH2</accession>
<keyword evidence="6" id="KW-1185">Reference proteome</keyword>
<dbReference type="InterPro" id="IPR011990">
    <property type="entry name" value="TPR-like_helical_dom_sf"/>
</dbReference>
<evidence type="ECO:0000313" key="4">
    <source>
        <dbReference type="EMBL" id="KRH01078.2"/>
    </source>
</evidence>
<evidence type="ECO:0000313" key="5">
    <source>
        <dbReference type="EnsemblPlants" id="KRH01078"/>
    </source>
</evidence>
<dbReference type="PANTHER" id="PTHR46128:SF219">
    <property type="entry name" value="PENTACOTRIPEPTIDE-REPEAT REGION OF PRORP DOMAIN-CONTAINING PROTEIN"/>
    <property type="match status" value="1"/>
</dbReference>